<keyword evidence="3" id="KW-0677">Repeat</keyword>
<evidence type="ECO:0000259" key="9">
    <source>
        <dbReference type="Pfam" id="PF24492"/>
    </source>
</evidence>
<gene>
    <name evidence="10" type="ORF">PYX00_004505</name>
</gene>
<evidence type="ECO:0000256" key="2">
    <source>
        <dbReference type="ARBA" id="ARBA00022490"/>
    </source>
</evidence>
<feature type="domain" description="ECM29 ARM-like repeats" evidence="8">
    <location>
        <begin position="465"/>
        <end position="648"/>
    </location>
</feature>
<keyword evidence="6" id="KW-0732">Signal</keyword>
<evidence type="ECO:0000259" key="7">
    <source>
        <dbReference type="Pfam" id="PF13001"/>
    </source>
</evidence>
<accession>A0AAW2I4Y1</accession>
<dbReference type="InterPro" id="IPR055444">
    <property type="entry name" value="ARM_ECM29"/>
</dbReference>
<feature type="signal peptide" evidence="6">
    <location>
        <begin position="1"/>
        <end position="19"/>
    </location>
</feature>
<dbReference type="Gene3D" id="1.25.10.10">
    <property type="entry name" value="Leucine-rich Repeat Variant"/>
    <property type="match status" value="3"/>
</dbReference>
<protein>
    <recommendedName>
        <fullName evidence="11">Proteasome-associated protein ECM29 homolog</fullName>
    </recommendedName>
</protein>
<feature type="chain" id="PRO_5044477052" description="Proteasome-associated protein ECM29 homolog" evidence="6">
    <location>
        <begin position="20"/>
        <end position="1672"/>
    </location>
</feature>
<dbReference type="EMBL" id="JARGDH010000002">
    <property type="protein sequence ID" value="KAL0277107.1"/>
    <property type="molecule type" value="Genomic_DNA"/>
</dbReference>
<dbReference type="GO" id="GO:0060090">
    <property type="term" value="F:molecular adaptor activity"/>
    <property type="evidence" value="ECO:0007669"/>
    <property type="project" value="InterPro"/>
</dbReference>
<dbReference type="SUPFAM" id="SSF48371">
    <property type="entry name" value="ARM repeat"/>
    <property type="match status" value="3"/>
</dbReference>
<dbReference type="Pfam" id="PF23731">
    <property type="entry name" value="ARM_ECM29_C"/>
    <property type="match status" value="1"/>
</dbReference>
<dbReference type="Pfam" id="PF24492">
    <property type="entry name" value="HEAT_ECM29"/>
    <property type="match status" value="1"/>
</dbReference>
<dbReference type="GO" id="GO:0005634">
    <property type="term" value="C:nucleus"/>
    <property type="evidence" value="ECO:0007669"/>
    <property type="project" value="TreeGrafter"/>
</dbReference>
<dbReference type="GO" id="GO:0005737">
    <property type="term" value="C:cytoplasm"/>
    <property type="evidence" value="ECO:0007669"/>
    <property type="project" value="UniProtKB-SubCell"/>
</dbReference>
<dbReference type="EMBL" id="JARGDH010000002">
    <property type="protein sequence ID" value="KAL0277110.1"/>
    <property type="molecule type" value="Genomic_DNA"/>
</dbReference>
<dbReference type="EMBL" id="JARGDH010000002">
    <property type="protein sequence ID" value="KAL0277108.1"/>
    <property type="molecule type" value="Genomic_DNA"/>
</dbReference>
<dbReference type="InterPro" id="IPR024372">
    <property type="entry name" value="Ecm29_N"/>
</dbReference>
<keyword evidence="2" id="KW-0963">Cytoplasm</keyword>
<evidence type="ECO:0000256" key="6">
    <source>
        <dbReference type="SAM" id="SignalP"/>
    </source>
</evidence>
<dbReference type="GO" id="GO:0043248">
    <property type="term" value="P:proteasome assembly"/>
    <property type="evidence" value="ECO:0007669"/>
    <property type="project" value="InterPro"/>
</dbReference>
<dbReference type="InterPro" id="IPR011989">
    <property type="entry name" value="ARM-like"/>
</dbReference>
<comment type="caution">
    <text evidence="10">The sequence shown here is derived from an EMBL/GenBank/DDBJ whole genome shotgun (WGS) entry which is preliminary data.</text>
</comment>
<dbReference type="GO" id="GO:0036503">
    <property type="term" value="P:ERAD pathway"/>
    <property type="evidence" value="ECO:0007669"/>
    <property type="project" value="TreeGrafter"/>
</dbReference>
<dbReference type="GO" id="GO:0000502">
    <property type="term" value="C:proteasome complex"/>
    <property type="evidence" value="ECO:0007669"/>
    <property type="project" value="UniProtKB-KW"/>
</dbReference>
<dbReference type="PANTHER" id="PTHR23346">
    <property type="entry name" value="TRANSLATIONAL ACTIVATOR GCN1-RELATED"/>
    <property type="match status" value="1"/>
</dbReference>
<dbReference type="PANTHER" id="PTHR23346:SF19">
    <property type="entry name" value="PROTEASOME ADAPTER AND SCAFFOLD PROTEIN ECM29"/>
    <property type="match status" value="1"/>
</dbReference>
<comment type="subcellular location">
    <subcellularLocation>
        <location evidence="1">Cytoplasm</location>
    </subcellularLocation>
</comment>
<organism evidence="10">
    <name type="scientific">Menopon gallinae</name>
    <name type="common">poultry shaft louse</name>
    <dbReference type="NCBI Taxonomy" id="328185"/>
    <lineage>
        <taxon>Eukaryota</taxon>
        <taxon>Metazoa</taxon>
        <taxon>Ecdysozoa</taxon>
        <taxon>Arthropoda</taxon>
        <taxon>Hexapoda</taxon>
        <taxon>Insecta</taxon>
        <taxon>Pterygota</taxon>
        <taxon>Neoptera</taxon>
        <taxon>Paraneoptera</taxon>
        <taxon>Psocodea</taxon>
        <taxon>Troctomorpha</taxon>
        <taxon>Phthiraptera</taxon>
        <taxon>Amblycera</taxon>
        <taxon>Menoponidae</taxon>
        <taxon>Menopon</taxon>
    </lineage>
</organism>
<sequence>MKNFSSFMLDMLLLPYVHISSSSGEAGNGSQAPQAPPGMSEYGYKRVTGGDTPMTAERLEQTKLGILKFLSTGILPNEEIICHLIIAASDTRFTVANLADTELKRIAGSVDWSNTTVASRLFHIYLGTPEVPVEKRNLIPPANRVVPANTRIRLKILPYLSRFEKEAILFPASVQVIFNSLNDSNSNVKLQLHALNFALAIVRRADDAVLNKMGGMLYTGLLKLVWNSEESQQLRVVGYTIIGQIVKRMPHIINKNLIELQVFFENLCCDQADIRMAVRDSLLTMIDAFRLFMKSKDKNAEVEKMEVDDDGSEGVSPKVSKKGDPLPNRELLMMALLSAQVESKEPTARFVAVKYTAAVFDSDHVQSRYLLLLAAGDPNSDVSSVTVKALYSGLENDDRESRNILLPDFAEMSQCIYSKAQTRLENAHQRVSIQNIVSPFNETTFNEILVYLRLCLAKTSGVEVRDKELLNHPCKHSPAISRYISRIHEMNSSIFDNYLSLVEMLLTPSCSLIPIGCLVEVVGTCPEFFSKRFAPKFDLIMNLLGHTKEEVRESVALLLSILCVYTMDENKLNETAATLLKKLEGKSVENQHGAILTLGYIVERKIMRNGGKKFTWPLHENIIIEIAKHLESPHAVLVSASCVALGQIFKSAPIPLVDESESALSKRGIMKKLLEIVNSSKLSSKIKEKSVQTCGMMCLGENFPFVKDLVEEFLKISKQTKDIDTHFSIGESIILCLEGTSSAEKRDIWRVKEEEYSRPPMPEENLKLVNWLLDELISASSLPHPNTRQSVCVYLLSIIKKLSYLNSVEERLPLIQTVFMDLLSENNDLVQDIASKGLALVYENTTEENKKELVTKLLDQLLSGKRAVQQVSNDTKLFEEGQLGTCPSGGNLSTYKELCSLASELNQPDLIYKFMHLANHNAVWNSKKGAAFGFHTIALQANDQINEYLPKIIPRLYRYQYDPTPKIQQSMANIWHSLVKDTQKTIDKYYNEILDDLVVNLTSGQWRVRISCALALADFFRGSRSILDAKEKLPSLWQSLFRVMDDVHEGTRIAAQNTSKTLAKLCVKVCDTSLGKVSDEMLQSVLSIFLSGITNTVAEVRNLCLLTVSQLVNSAGSSLKPNLTTLILSLLEAAGELESVGLSYLSAQYGARSQTQDMIDSVRANVTKSHFTTQTVTKCVQYVDVEMLDTLVPKTVEIMKNVNLGSKVACAHLIVLLSHHLGRTMENHTGKFLAALVNGLLDRNTTVRKTFASTIGQILHTAKASSLEKLFTKLSHWYFEKEDLNTRTAIGHTLQAAAHYNGELLKDYFPIVIPLIFFAMHAQKIDGEDNSHVVLWEEIWNDVSLGYETSIKQQMDGICKSLEESFASLSWTMKAQGGKCVQTIAVKVGESMADSDRDRLIDMLLKALQGKTFPGKENIVKGLAKLCTNSAEYLKQSSEKCQVIVEALLRECGKSDVAYKRHSLEALGSVLEAFDNMDFFQKVYDLSRAMIQKFDEKGDENETSEEINKQWDERYSTIEVVYISLGKSWPKNKETQLQYQDILLNECYKALEHSPRDIQVSILMALHCYIDKLHYFSSESKTTEEEEKNLSPILLKMCEALHYSLGIAKHTKLRKEALNVVTTLGKKLNSTGRVVELKVFTECLRDRIQELEKDTSPEVRTRLMDVKEMFRT</sequence>
<feature type="region of interest" description="Disordered" evidence="5">
    <location>
        <begin position="25"/>
        <end position="47"/>
    </location>
</feature>
<feature type="domain" description="Proteasome adapter and scaffold protein ECM29 HEAT-repeat" evidence="9">
    <location>
        <begin position="1119"/>
        <end position="1279"/>
    </location>
</feature>
<dbReference type="EMBL" id="JARGDH010000002">
    <property type="protein sequence ID" value="KAL0277109.1"/>
    <property type="molecule type" value="Genomic_DNA"/>
</dbReference>
<evidence type="ECO:0000256" key="5">
    <source>
        <dbReference type="SAM" id="MobiDB-lite"/>
    </source>
</evidence>
<feature type="domain" description="Proteasome component Ecm29 N-terminal" evidence="7">
    <location>
        <begin position="2"/>
        <end position="374"/>
    </location>
</feature>
<evidence type="ECO:0000256" key="3">
    <source>
        <dbReference type="ARBA" id="ARBA00022737"/>
    </source>
</evidence>
<keyword evidence="4" id="KW-0647">Proteasome</keyword>
<proteinExistence type="predicted"/>
<evidence type="ECO:0008006" key="11">
    <source>
        <dbReference type="Google" id="ProtNLM"/>
    </source>
</evidence>
<reference evidence="10" key="1">
    <citation type="journal article" date="2024" name="Gigascience">
        <title>Chromosome-level genome of the poultry shaft louse Menopon gallinae provides insight into the host-switching and adaptive evolution of parasitic lice.</title>
        <authorList>
            <person name="Xu Y."/>
            <person name="Ma L."/>
            <person name="Liu S."/>
            <person name="Liang Y."/>
            <person name="Liu Q."/>
            <person name="He Z."/>
            <person name="Tian L."/>
            <person name="Duan Y."/>
            <person name="Cai W."/>
            <person name="Li H."/>
            <person name="Song F."/>
        </authorList>
    </citation>
    <scope>NUCLEOTIDE SEQUENCE</scope>
    <source>
        <strain evidence="10">Cailab_2023a</strain>
    </source>
</reference>
<evidence type="ECO:0000259" key="8">
    <source>
        <dbReference type="Pfam" id="PF23702"/>
    </source>
</evidence>
<evidence type="ECO:0000313" key="10">
    <source>
        <dbReference type="EMBL" id="KAL0277110.1"/>
    </source>
</evidence>
<evidence type="ECO:0000256" key="4">
    <source>
        <dbReference type="ARBA" id="ARBA00022942"/>
    </source>
</evidence>
<dbReference type="Pfam" id="PF23702">
    <property type="entry name" value="ARM_ECM29"/>
    <property type="match status" value="1"/>
</dbReference>
<name>A0AAW2I4Y1_9NEOP</name>
<dbReference type="InterPro" id="IPR016024">
    <property type="entry name" value="ARM-type_fold"/>
</dbReference>
<dbReference type="InterPro" id="IPR055443">
    <property type="entry name" value="HEAT_ECM29"/>
</dbReference>
<evidence type="ECO:0000256" key="1">
    <source>
        <dbReference type="ARBA" id="ARBA00004496"/>
    </source>
</evidence>
<dbReference type="Pfam" id="PF13001">
    <property type="entry name" value="ECM29_N"/>
    <property type="match status" value="1"/>
</dbReference>